<feature type="coiled-coil region" evidence="2">
    <location>
        <begin position="242"/>
        <end position="269"/>
    </location>
</feature>
<accession>A0A8E2EES2</accession>
<evidence type="ECO:0000256" key="1">
    <source>
        <dbReference type="PROSITE-ProRule" id="PRU00723"/>
    </source>
</evidence>
<keyword evidence="1" id="KW-0479">Metal-binding</keyword>
<evidence type="ECO:0000259" key="4">
    <source>
        <dbReference type="PROSITE" id="PS50103"/>
    </source>
</evidence>
<evidence type="ECO:0000313" key="6">
    <source>
        <dbReference type="Proteomes" id="UP000250266"/>
    </source>
</evidence>
<dbReference type="GO" id="GO:0008270">
    <property type="term" value="F:zinc ion binding"/>
    <property type="evidence" value="ECO:0007669"/>
    <property type="project" value="UniProtKB-KW"/>
</dbReference>
<organism evidence="5 6">
    <name type="scientific">Lepidopterella palustris CBS 459.81</name>
    <dbReference type="NCBI Taxonomy" id="1314670"/>
    <lineage>
        <taxon>Eukaryota</taxon>
        <taxon>Fungi</taxon>
        <taxon>Dikarya</taxon>
        <taxon>Ascomycota</taxon>
        <taxon>Pezizomycotina</taxon>
        <taxon>Dothideomycetes</taxon>
        <taxon>Pleosporomycetidae</taxon>
        <taxon>Mytilinidiales</taxon>
        <taxon>Argynnaceae</taxon>
        <taxon>Lepidopterella</taxon>
    </lineage>
</organism>
<feature type="zinc finger region" description="C3H1-type" evidence="1">
    <location>
        <begin position="133"/>
        <end position="162"/>
    </location>
</feature>
<dbReference type="PROSITE" id="PS50103">
    <property type="entry name" value="ZF_C3H1"/>
    <property type="match status" value="1"/>
</dbReference>
<protein>
    <recommendedName>
        <fullName evidence="4">C3H1-type domain-containing protein</fullName>
    </recommendedName>
</protein>
<feature type="region of interest" description="Disordered" evidence="3">
    <location>
        <begin position="1"/>
        <end position="102"/>
    </location>
</feature>
<dbReference type="Proteomes" id="UP000250266">
    <property type="component" value="Unassembled WGS sequence"/>
</dbReference>
<feature type="compositionally biased region" description="Polar residues" evidence="3">
    <location>
        <begin position="88"/>
        <end position="102"/>
    </location>
</feature>
<dbReference type="EMBL" id="KV744881">
    <property type="protein sequence ID" value="OCK82681.1"/>
    <property type="molecule type" value="Genomic_DNA"/>
</dbReference>
<feature type="compositionally biased region" description="Basic and acidic residues" evidence="3">
    <location>
        <begin position="49"/>
        <end position="60"/>
    </location>
</feature>
<keyword evidence="6" id="KW-1185">Reference proteome</keyword>
<feature type="compositionally biased region" description="Low complexity" evidence="3">
    <location>
        <begin position="23"/>
        <end position="42"/>
    </location>
</feature>
<proteinExistence type="predicted"/>
<dbReference type="AlphaFoldDB" id="A0A8E2EES2"/>
<evidence type="ECO:0000256" key="3">
    <source>
        <dbReference type="SAM" id="MobiDB-lite"/>
    </source>
</evidence>
<feature type="domain" description="C3H1-type" evidence="4">
    <location>
        <begin position="133"/>
        <end position="162"/>
    </location>
</feature>
<evidence type="ECO:0000313" key="5">
    <source>
        <dbReference type="EMBL" id="OCK82681.1"/>
    </source>
</evidence>
<gene>
    <name evidence="5" type="ORF">K432DRAFT_423975</name>
</gene>
<dbReference type="OrthoDB" id="1918685at2759"/>
<name>A0A8E2EES2_9PEZI</name>
<evidence type="ECO:0000256" key="2">
    <source>
        <dbReference type="SAM" id="Coils"/>
    </source>
</evidence>
<feature type="compositionally biased region" description="Basic residues" evidence="3">
    <location>
        <begin position="66"/>
        <end position="78"/>
    </location>
</feature>
<keyword evidence="1" id="KW-0863">Zinc-finger</keyword>
<sequence>MDSARGRTANSGSPARIERSRSRSPTARRASYRTRSASPPRAHASGARNDPRRVVSDEQRAPASAKRMKLNRKQRRSAAAKDGRKGGETSSKFNPDNITINDNNEHVDVAKHNMAPLYGTDGDVDRTLPKNFPEKPLTCFFWHSMGKCAKRDEDCVYAHFDTGFYAAAPVTAGNGLFAVAGKNAMTVLQNASTEAMDSREMWVQQEYARLGAWRNELGEWGRTHLAQLAAEEAILKEWETKLVDRANELAQREAALDEAEENYLEAVKAFNKAA</sequence>
<dbReference type="InterPro" id="IPR000571">
    <property type="entry name" value="Znf_CCCH"/>
</dbReference>
<reference evidence="5 6" key="1">
    <citation type="journal article" date="2016" name="Nat. Commun.">
        <title>Ectomycorrhizal ecology is imprinted in the genome of the dominant symbiotic fungus Cenococcum geophilum.</title>
        <authorList>
            <consortium name="DOE Joint Genome Institute"/>
            <person name="Peter M."/>
            <person name="Kohler A."/>
            <person name="Ohm R.A."/>
            <person name="Kuo A."/>
            <person name="Krutzmann J."/>
            <person name="Morin E."/>
            <person name="Arend M."/>
            <person name="Barry K.W."/>
            <person name="Binder M."/>
            <person name="Choi C."/>
            <person name="Clum A."/>
            <person name="Copeland A."/>
            <person name="Grisel N."/>
            <person name="Haridas S."/>
            <person name="Kipfer T."/>
            <person name="LaButti K."/>
            <person name="Lindquist E."/>
            <person name="Lipzen A."/>
            <person name="Maire R."/>
            <person name="Meier B."/>
            <person name="Mihaltcheva S."/>
            <person name="Molinier V."/>
            <person name="Murat C."/>
            <person name="Poggeler S."/>
            <person name="Quandt C.A."/>
            <person name="Sperisen C."/>
            <person name="Tritt A."/>
            <person name="Tisserant E."/>
            <person name="Crous P.W."/>
            <person name="Henrissat B."/>
            <person name="Nehls U."/>
            <person name="Egli S."/>
            <person name="Spatafora J.W."/>
            <person name="Grigoriev I.V."/>
            <person name="Martin F.M."/>
        </authorList>
    </citation>
    <scope>NUCLEOTIDE SEQUENCE [LARGE SCALE GENOMIC DNA]</scope>
    <source>
        <strain evidence="5 6">CBS 459.81</strain>
    </source>
</reference>
<keyword evidence="2" id="KW-0175">Coiled coil</keyword>
<keyword evidence="1" id="KW-0862">Zinc</keyword>